<dbReference type="InterPro" id="IPR058163">
    <property type="entry name" value="LysR-type_TF_proteobact-type"/>
</dbReference>
<evidence type="ECO:0000256" key="1">
    <source>
        <dbReference type="ARBA" id="ARBA00009437"/>
    </source>
</evidence>
<dbReference type="SUPFAM" id="SSF53850">
    <property type="entry name" value="Periplasmic binding protein-like II"/>
    <property type="match status" value="1"/>
</dbReference>
<protein>
    <submittedName>
        <fullName evidence="6">DNA-binding transcriptional LysR family regulator</fullName>
    </submittedName>
</protein>
<keyword evidence="4" id="KW-0804">Transcription</keyword>
<dbReference type="AlphaFoldDB" id="A0A4R6UFE0"/>
<evidence type="ECO:0000259" key="5">
    <source>
        <dbReference type="PROSITE" id="PS50931"/>
    </source>
</evidence>
<comment type="caution">
    <text evidence="6">The sequence shown here is derived from an EMBL/GenBank/DDBJ whole genome shotgun (WGS) entry which is preliminary data.</text>
</comment>
<feature type="domain" description="HTH lysR-type" evidence="5">
    <location>
        <begin position="5"/>
        <end position="62"/>
    </location>
</feature>
<dbReference type="Proteomes" id="UP000295375">
    <property type="component" value="Unassembled WGS sequence"/>
</dbReference>
<dbReference type="InterPro" id="IPR000847">
    <property type="entry name" value="LysR_HTH_N"/>
</dbReference>
<dbReference type="EMBL" id="SNYM01000020">
    <property type="protein sequence ID" value="TDQ45481.1"/>
    <property type="molecule type" value="Genomic_DNA"/>
</dbReference>
<sequence length="300" mass="33810">MKTSDRYSEIQAFVFAIQRQGIGQAAAALNVAASVISRRLSALEKRLGTRLVERSTRTLRLTEAGSFYYQRMQDWLADVDDADARLADWQQRVTGNLRMALPNVLGRLHIAPLLPTLLERYPELRLELIFSDRVEDLLAGGFDLAIRTGQLHDSRLVARKLADSHRLLVASPDYLQKHGTPTHPAELGDHVCLPFAVRDQLPQWQFQRGNEQLQVTIDGRLQANQGEALLSAALAGFGITQLARYLINPALERGELVALLPDWRVPATGIYAVWPSARFTPLKVRVVLEFFVDYFRQQAF</sequence>
<name>A0A4R6UFE0_9GAMM</name>
<dbReference type="Gene3D" id="1.10.10.10">
    <property type="entry name" value="Winged helix-like DNA-binding domain superfamily/Winged helix DNA-binding domain"/>
    <property type="match status" value="1"/>
</dbReference>
<dbReference type="RefSeq" id="WP_133592795.1">
    <property type="nucleotide sequence ID" value="NZ_CP037953.1"/>
</dbReference>
<keyword evidence="2" id="KW-0805">Transcription regulation</keyword>
<gene>
    <name evidence="6" type="ORF">EV696_12058</name>
</gene>
<dbReference type="PANTHER" id="PTHR30537">
    <property type="entry name" value="HTH-TYPE TRANSCRIPTIONAL REGULATOR"/>
    <property type="match status" value="1"/>
</dbReference>
<dbReference type="OrthoDB" id="9786526at2"/>
<dbReference type="PANTHER" id="PTHR30537:SF5">
    <property type="entry name" value="HTH-TYPE TRANSCRIPTIONAL ACTIVATOR TTDR-RELATED"/>
    <property type="match status" value="1"/>
</dbReference>
<evidence type="ECO:0000256" key="3">
    <source>
        <dbReference type="ARBA" id="ARBA00023125"/>
    </source>
</evidence>
<keyword evidence="7" id="KW-1185">Reference proteome</keyword>
<evidence type="ECO:0000256" key="2">
    <source>
        <dbReference type="ARBA" id="ARBA00023015"/>
    </source>
</evidence>
<dbReference type="FunFam" id="3.40.190.290:FF:000001">
    <property type="entry name" value="Transcriptional regulator, LysR family"/>
    <property type="match status" value="1"/>
</dbReference>
<evidence type="ECO:0000256" key="4">
    <source>
        <dbReference type="ARBA" id="ARBA00023163"/>
    </source>
</evidence>
<accession>A0A4R6UFE0</accession>
<dbReference type="Pfam" id="PF00126">
    <property type="entry name" value="HTH_1"/>
    <property type="match status" value="1"/>
</dbReference>
<dbReference type="Pfam" id="PF03466">
    <property type="entry name" value="LysR_substrate"/>
    <property type="match status" value="1"/>
</dbReference>
<dbReference type="GO" id="GO:0043565">
    <property type="term" value="F:sequence-specific DNA binding"/>
    <property type="evidence" value="ECO:0007669"/>
    <property type="project" value="TreeGrafter"/>
</dbReference>
<dbReference type="PROSITE" id="PS50931">
    <property type="entry name" value="HTH_LYSR"/>
    <property type="match status" value="1"/>
</dbReference>
<evidence type="ECO:0000313" key="7">
    <source>
        <dbReference type="Proteomes" id="UP000295375"/>
    </source>
</evidence>
<organism evidence="6 7">
    <name type="scientific">Permianibacter aggregans</name>
    <dbReference type="NCBI Taxonomy" id="1510150"/>
    <lineage>
        <taxon>Bacteria</taxon>
        <taxon>Pseudomonadati</taxon>
        <taxon>Pseudomonadota</taxon>
        <taxon>Gammaproteobacteria</taxon>
        <taxon>Pseudomonadales</taxon>
        <taxon>Pseudomonadaceae</taxon>
        <taxon>Permianibacter</taxon>
    </lineage>
</organism>
<dbReference type="FunFam" id="1.10.10.10:FF:000001">
    <property type="entry name" value="LysR family transcriptional regulator"/>
    <property type="match status" value="1"/>
</dbReference>
<dbReference type="CDD" id="cd08422">
    <property type="entry name" value="PBP2_CrgA_like"/>
    <property type="match status" value="1"/>
</dbReference>
<dbReference type="Gene3D" id="3.40.190.290">
    <property type="match status" value="1"/>
</dbReference>
<reference evidence="6 7" key="1">
    <citation type="submission" date="2019-03" db="EMBL/GenBank/DDBJ databases">
        <title>Genomic Encyclopedia of Type Strains, Phase IV (KMG-IV): sequencing the most valuable type-strain genomes for metagenomic binning, comparative biology and taxonomic classification.</title>
        <authorList>
            <person name="Goeker M."/>
        </authorList>
    </citation>
    <scope>NUCLEOTIDE SEQUENCE [LARGE SCALE GENOMIC DNA]</scope>
    <source>
        <strain evidence="6 7">DSM 103792</strain>
    </source>
</reference>
<dbReference type="SUPFAM" id="SSF46785">
    <property type="entry name" value="Winged helix' DNA-binding domain"/>
    <property type="match status" value="1"/>
</dbReference>
<dbReference type="InterPro" id="IPR036388">
    <property type="entry name" value="WH-like_DNA-bd_sf"/>
</dbReference>
<dbReference type="InterPro" id="IPR005119">
    <property type="entry name" value="LysR_subst-bd"/>
</dbReference>
<comment type="similarity">
    <text evidence="1">Belongs to the LysR transcriptional regulatory family.</text>
</comment>
<proteinExistence type="inferred from homology"/>
<dbReference type="GO" id="GO:0006351">
    <property type="term" value="P:DNA-templated transcription"/>
    <property type="evidence" value="ECO:0007669"/>
    <property type="project" value="TreeGrafter"/>
</dbReference>
<dbReference type="InterPro" id="IPR036390">
    <property type="entry name" value="WH_DNA-bd_sf"/>
</dbReference>
<evidence type="ECO:0000313" key="6">
    <source>
        <dbReference type="EMBL" id="TDQ45481.1"/>
    </source>
</evidence>
<dbReference type="GO" id="GO:0003700">
    <property type="term" value="F:DNA-binding transcription factor activity"/>
    <property type="evidence" value="ECO:0007669"/>
    <property type="project" value="InterPro"/>
</dbReference>
<keyword evidence="3 6" id="KW-0238">DNA-binding</keyword>